<evidence type="ECO:0000313" key="2">
    <source>
        <dbReference type="EMBL" id="VDK30770.1"/>
    </source>
</evidence>
<dbReference type="Proteomes" id="UP000267096">
    <property type="component" value="Unassembled WGS sequence"/>
</dbReference>
<dbReference type="AlphaFoldDB" id="A0A0M3JL03"/>
<keyword evidence="3" id="KW-1185">Reference proteome</keyword>
<dbReference type="EMBL" id="UYRR01021031">
    <property type="protein sequence ID" value="VDK30770.1"/>
    <property type="molecule type" value="Genomic_DNA"/>
</dbReference>
<accession>A0A0M3JL03</accession>
<feature type="region of interest" description="Disordered" evidence="1">
    <location>
        <begin position="1"/>
        <end position="21"/>
    </location>
</feature>
<organism evidence="4">
    <name type="scientific">Anisakis simplex</name>
    <name type="common">Herring worm</name>
    <dbReference type="NCBI Taxonomy" id="6269"/>
    <lineage>
        <taxon>Eukaryota</taxon>
        <taxon>Metazoa</taxon>
        <taxon>Ecdysozoa</taxon>
        <taxon>Nematoda</taxon>
        <taxon>Chromadorea</taxon>
        <taxon>Rhabditida</taxon>
        <taxon>Spirurina</taxon>
        <taxon>Ascaridomorpha</taxon>
        <taxon>Ascaridoidea</taxon>
        <taxon>Anisakidae</taxon>
        <taxon>Anisakis</taxon>
        <taxon>Anisakis simplex complex</taxon>
    </lineage>
</organism>
<sequence>MSGVSGVSGMSGVSGVSGGPLVSAVEPTASIQISVPYPPLPYTHPSMQT</sequence>
<proteinExistence type="predicted"/>
<evidence type="ECO:0000256" key="1">
    <source>
        <dbReference type="SAM" id="MobiDB-lite"/>
    </source>
</evidence>
<evidence type="ECO:0000313" key="4">
    <source>
        <dbReference type="WBParaSite" id="ASIM_0000833001-mRNA-1"/>
    </source>
</evidence>
<reference evidence="4" key="1">
    <citation type="submission" date="2017-02" db="UniProtKB">
        <authorList>
            <consortium name="WormBaseParasite"/>
        </authorList>
    </citation>
    <scope>IDENTIFICATION</scope>
</reference>
<gene>
    <name evidence="2" type="ORF">ASIM_LOCUS8084</name>
</gene>
<evidence type="ECO:0000313" key="3">
    <source>
        <dbReference type="Proteomes" id="UP000267096"/>
    </source>
</evidence>
<protein>
    <submittedName>
        <fullName evidence="4">RXRG</fullName>
    </submittedName>
</protein>
<reference evidence="2 3" key="2">
    <citation type="submission" date="2018-11" db="EMBL/GenBank/DDBJ databases">
        <authorList>
            <consortium name="Pathogen Informatics"/>
        </authorList>
    </citation>
    <scope>NUCLEOTIDE SEQUENCE [LARGE SCALE GENOMIC DNA]</scope>
</reference>
<feature type="compositionally biased region" description="Low complexity" evidence="1">
    <location>
        <begin position="1"/>
        <end position="14"/>
    </location>
</feature>
<name>A0A0M3JL03_ANISI</name>
<dbReference type="WBParaSite" id="ASIM_0000833001-mRNA-1">
    <property type="protein sequence ID" value="ASIM_0000833001-mRNA-1"/>
    <property type="gene ID" value="ASIM_0000833001"/>
</dbReference>